<name>A0A6A4WAN6_AMPAM</name>
<dbReference type="EMBL" id="VIIS01001301">
    <property type="protein sequence ID" value="KAF0300002.1"/>
    <property type="molecule type" value="Genomic_DNA"/>
</dbReference>
<comment type="caution">
    <text evidence="2">The sequence shown here is derived from an EMBL/GenBank/DDBJ whole genome shotgun (WGS) entry which is preliminary data.</text>
</comment>
<proteinExistence type="predicted"/>
<protein>
    <submittedName>
        <fullName evidence="2">Uncharacterized protein</fullName>
    </submittedName>
</protein>
<sequence length="174" mass="18133">MWTGHTAARVKVGWSLDSGRGGLRVEVGWSLDSGRGALRVEVGWSLDSGRGGLRVEVGWSLDMDGADCRWRVGWSLDSGRGGLRVEVGWSLDSGRGGRNCAGCGGGWRLAGSCASLHGWLAGGGGSSWLEAEAVRGGDRRPEEPPSQTGPPDPSGRVERGAAPWDSACGWTAGM</sequence>
<dbReference type="AlphaFoldDB" id="A0A6A4WAN6"/>
<evidence type="ECO:0000256" key="1">
    <source>
        <dbReference type="SAM" id="MobiDB-lite"/>
    </source>
</evidence>
<feature type="region of interest" description="Disordered" evidence="1">
    <location>
        <begin position="132"/>
        <end position="174"/>
    </location>
</feature>
<gene>
    <name evidence="2" type="ORF">FJT64_027384</name>
</gene>
<keyword evidence="3" id="KW-1185">Reference proteome</keyword>
<feature type="compositionally biased region" description="Basic and acidic residues" evidence="1">
    <location>
        <begin position="132"/>
        <end position="143"/>
    </location>
</feature>
<evidence type="ECO:0000313" key="3">
    <source>
        <dbReference type="Proteomes" id="UP000440578"/>
    </source>
</evidence>
<reference evidence="2 3" key="1">
    <citation type="submission" date="2019-07" db="EMBL/GenBank/DDBJ databases">
        <title>Draft genome assembly of a fouling barnacle, Amphibalanus amphitrite (Darwin, 1854): The first reference genome for Thecostraca.</title>
        <authorList>
            <person name="Kim W."/>
        </authorList>
    </citation>
    <scope>NUCLEOTIDE SEQUENCE [LARGE SCALE GENOMIC DNA]</scope>
    <source>
        <strain evidence="2">SNU_AA5</strain>
        <tissue evidence="2">Soma without cirri and trophi</tissue>
    </source>
</reference>
<accession>A0A6A4WAN6</accession>
<evidence type="ECO:0000313" key="2">
    <source>
        <dbReference type="EMBL" id="KAF0300002.1"/>
    </source>
</evidence>
<organism evidence="2 3">
    <name type="scientific">Amphibalanus amphitrite</name>
    <name type="common">Striped barnacle</name>
    <name type="synonym">Balanus amphitrite</name>
    <dbReference type="NCBI Taxonomy" id="1232801"/>
    <lineage>
        <taxon>Eukaryota</taxon>
        <taxon>Metazoa</taxon>
        <taxon>Ecdysozoa</taxon>
        <taxon>Arthropoda</taxon>
        <taxon>Crustacea</taxon>
        <taxon>Multicrustacea</taxon>
        <taxon>Cirripedia</taxon>
        <taxon>Thoracica</taxon>
        <taxon>Thoracicalcarea</taxon>
        <taxon>Balanomorpha</taxon>
        <taxon>Balanoidea</taxon>
        <taxon>Balanidae</taxon>
        <taxon>Amphibalaninae</taxon>
        <taxon>Amphibalanus</taxon>
    </lineage>
</organism>
<dbReference type="Proteomes" id="UP000440578">
    <property type="component" value="Unassembled WGS sequence"/>
</dbReference>